<evidence type="ECO:0000256" key="1">
    <source>
        <dbReference type="SAM" id="SignalP"/>
    </source>
</evidence>
<dbReference type="EMBL" id="JAPFFK010000013">
    <property type="protein sequence ID" value="KAJ6727015.1"/>
    <property type="molecule type" value="Genomic_DNA"/>
</dbReference>
<organism evidence="2 3">
    <name type="scientific">Salix purpurea</name>
    <name type="common">Purple osier willow</name>
    <dbReference type="NCBI Taxonomy" id="77065"/>
    <lineage>
        <taxon>Eukaryota</taxon>
        <taxon>Viridiplantae</taxon>
        <taxon>Streptophyta</taxon>
        <taxon>Embryophyta</taxon>
        <taxon>Tracheophyta</taxon>
        <taxon>Spermatophyta</taxon>
        <taxon>Magnoliopsida</taxon>
        <taxon>eudicotyledons</taxon>
        <taxon>Gunneridae</taxon>
        <taxon>Pentapetalae</taxon>
        <taxon>rosids</taxon>
        <taxon>fabids</taxon>
        <taxon>Malpighiales</taxon>
        <taxon>Salicaceae</taxon>
        <taxon>Saliceae</taxon>
        <taxon>Salix</taxon>
    </lineage>
</organism>
<feature type="signal peptide" evidence="1">
    <location>
        <begin position="1"/>
        <end position="22"/>
    </location>
</feature>
<evidence type="ECO:0000313" key="2">
    <source>
        <dbReference type="EMBL" id="KAJ6727015.1"/>
    </source>
</evidence>
<comment type="caution">
    <text evidence="2">The sequence shown here is derived from an EMBL/GenBank/DDBJ whole genome shotgun (WGS) entry which is preliminary data.</text>
</comment>
<name>A0A9Q0UBM3_SALPP</name>
<proteinExistence type="predicted"/>
<sequence>MCDLGKLWKFQLTLSVYQLFLALNLKCGVDSSALALEWVVSHSKLVEHFKMVEFYIISIHWDCIICQVGLSRVRVADDLNALHLLLWEVIWDQGAFLAKDSKLASILGSSYSIPHLSSNVCGFNNLHIVLRYVDAR</sequence>
<feature type="chain" id="PRO_5040406122" evidence="1">
    <location>
        <begin position="23"/>
        <end position="136"/>
    </location>
</feature>
<accession>A0A9Q0UBM3</accession>
<reference evidence="2" key="1">
    <citation type="submission" date="2022-11" db="EMBL/GenBank/DDBJ databases">
        <authorList>
            <person name="Hyden B.L."/>
            <person name="Feng K."/>
            <person name="Yates T."/>
            <person name="Jawdy S."/>
            <person name="Smart L.B."/>
            <person name="Muchero W."/>
        </authorList>
    </citation>
    <scope>NUCLEOTIDE SEQUENCE</scope>
    <source>
        <tissue evidence="2">Shoot tip</tissue>
    </source>
</reference>
<dbReference type="Proteomes" id="UP001151532">
    <property type="component" value="Chromosome 8"/>
</dbReference>
<reference evidence="2" key="2">
    <citation type="journal article" date="2023" name="Int. J. Mol. Sci.">
        <title>De Novo Assembly and Annotation of 11 Diverse Shrub Willow (Salix) Genomes Reveals Novel Gene Organization in Sex-Linked Regions.</title>
        <authorList>
            <person name="Hyden B."/>
            <person name="Feng K."/>
            <person name="Yates T.B."/>
            <person name="Jawdy S."/>
            <person name="Cereghino C."/>
            <person name="Smart L.B."/>
            <person name="Muchero W."/>
        </authorList>
    </citation>
    <scope>NUCLEOTIDE SEQUENCE</scope>
    <source>
        <tissue evidence="2">Shoot tip</tissue>
    </source>
</reference>
<keyword evidence="3" id="KW-1185">Reference proteome</keyword>
<dbReference type="AlphaFoldDB" id="A0A9Q0UBM3"/>
<evidence type="ECO:0000313" key="3">
    <source>
        <dbReference type="Proteomes" id="UP001151532"/>
    </source>
</evidence>
<keyword evidence="1" id="KW-0732">Signal</keyword>
<protein>
    <submittedName>
        <fullName evidence="2">Uncharacterized protein</fullName>
    </submittedName>
</protein>
<gene>
    <name evidence="2" type="ORF">OIU79_005035</name>
</gene>